<dbReference type="EMBL" id="BPLQ01006712">
    <property type="protein sequence ID" value="GIY24574.1"/>
    <property type="molecule type" value="Genomic_DNA"/>
</dbReference>
<name>A0AAV4RSM4_9ARAC</name>
<evidence type="ECO:0000313" key="1">
    <source>
        <dbReference type="EMBL" id="GIY24574.1"/>
    </source>
</evidence>
<comment type="caution">
    <text evidence="1">The sequence shown here is derived from an EMBL/GenBank/DDBJ whole genome shotgun (WGS) entry which is preliminary data.</text>
</comment>
<dbReference type="Proteomes" id="UP001054837">
    <property type="component" value="Unassembled WGS sequence"/>
</dbReference>
<protein>
    <submittedName>
        <fullName evidence="1">Uncharacterized protein</fullName>
    </submittedName>
</protein>
<keyword evidence="2" id="KW-1185">Reference proteome</keyword>
<proteinExistence type="predicted"/>
<gene>
    <name evidence="1" type="ORF">CDAR_120721</name>
</gene>
<accession>A0AAV4RSM4</accession>
<organism evidence="1 2">
    <name type="scientific">Caerostris darwini</name>
    <dbReference type="NCBI Taxonomy" id="1538125"/>
    <lineage>
        <taxon>Eukaryota</taxon>
        <taxon>Metazoa</taxon>
        <taxon>Ecdysozoa</taxon>
        <taxon>Arthropoda</taxon>
        <taxon>Chelicerata</taxon>
        <taxon>Arachnida</taxon>
        <taxon>Araneae</taxon>
        <taxon>Araneomorphae</taxon>
        <taxon>Entelegynae</taxon>
        <taxon>Araneoidea</taxon>
        <taxon>Araneidae</taxon>
        <taxon>Caerostris</taxon>
    </lineage>
</organism>
<dbReference type="AlphaFoldDB" id="A0AAV4RSM4"/>
<reference evidence="1 2" key="1">
    <citation type="submission" date="2021-06" db="EMBL/GenBank/DDBJ databases">
        <title>Caerostris darwini draft genome.</title>
        <authorList>
            <person name="Kono N."/>
            <person name="Arakawa K."/>
        </authorList>
    </citation>
    <scope>NUCLEOTIDE SEQUENCE [LARGE SCALE GENOMIC DNA]</scope>
</reference>
<sequence>MMGERAKIPLSPYRNELSGSLAITHRRPWQDEDGFDGARIKEDMVVLSYAICLTGDWRCCEMSNTLQKWNTFGNGNSRGRNGLKMFRFRYWGGWKVLFDSERGSGRYHLEVSHFPSRTMCGK</sequence>
<evidence type="ECO:0000313" key="2">
    <source>
        <dbReference type="Proteomes" id="UP001054837"/>
    </source>
</evidence>